<organism evidence="3 4">
    <name type="scientific">Rhodotorula paludigena</name>
    <dbReference type="NCBI Taxonomy" id="86838"/>
    <lineage>
        <taxon>Eukaryota</taxon>
        <taxon>Fungi</taxon>
        <taxon>Dikarya</taxon>
        <taxon>Basidiomycota</taxon>
        <taxon>Pucciniomycotina</taxon>
        <taxon>Microbotryomycetes</taxon>
        <taxon>Sporidiobolales</taxon>
        <taxon>Sporidiobolaceae</taxon>
        <taxon>Rhodotorula</taxon>
    </lineage>
</organism>
<dbReference type="PROSITE" id="PS51143">
    <property type="entry name" value="MT_A70"/>
    <property type="match status" value="1"/>
</dbReference>
<evidence type="ECO:0000313" key="3">
    <source>
        <dbReference type="EMBL" id="GJN89799.1"/>
    </source>
</evidence>
<evidence type="ECO:0000256" key="1">
    <source>
        <dbReference type="PROSITE-ProRule" id="PRU00489"/>
    </source>
</evidence>
<evidence type="ECO:0000256" key="2">
    <source>
        <dbReference type="SAM" id="MobiDB-lite"/>
    </source>
</evidence>
<reference evidence="3 4" key="1">
    <citation type="submission" date="2021-12" db="EMBL/GenBank/DDBJ databases">
        <title>High titer production of polyol ester of fatty acids by Rhodotorula paludigena BS15 towards product separation-free biomass refinery.</title>
        <authorList>
            <person name="Mano J."/>
            <person name="Ono H."/>
            <person name="Tanaka T."/>
            <person name="Naito K."/>
            <person name="Sushida H."/>
            <person name="Ike M."/>
            <person name="Tokuyasu K."/>
            <person name="Kitaoka M."/>
        </authorList>
    </citation>
    <scope>NUCLEOTIDE SEQUENCE [LARGE SCALE GENOMIC DNA]</scope>
    <source>
        <strain evidence="3 4">BS15</strain>
    </source>
</reference>
<sequence length="502" mass="55272">MQSVLCTAELPAFDRSTGQLSLAQHHLVSSPLSILGNFSTAHALLFDRPPAQAYQQPSAADVTDEQPRQKRRRKSRPDESSSPADWALHRDKLERQSTTDRQSDEHHASISLGLSAAIDAVRDAWLGQRADDDGWMGKLDERVVWRDGGDAREELNLVGLAAEQADEGPSELLRLEGSAAQLPLASLFRRIVVNDSQISPVRVQVTQKEAEEEAIAARLLVPPSSGFLVSDMSTWSARSSGIAQLGRSLGGWDVLLIDPPWPNASATRSSSYETFDPYDLWKLDVPALLNDKPALVCVWLTNRVKVPSLSALLTFSCSCVVAQFRRLVKDKLFPAWRIKQTAEWYWIKIASRSGEPVWSLEAKNRRCYEGLLLGYYVPPGAKKLVLPTLPTDKVFLSTPIGHSRKPVLIDIFRPFLLDSRKPPNVLDLFARMTLAGPPSASVDSDTTATVADGVERGFFLAVGNEAVKFNVVDEAAGPVRGWVREGALAPPERARELSEEPS</sequence>
<accession>A0AAV5GGU8</accession>
<dbReference type="PANTHER" id="PTHR12829">
    <property type="entry name" value="N6-ADENOSINE-METHYLTRANSFERASE"/>
    <property type="match status" value="1"/>
</dbReference>
<feature type="compositionally biased region" description="Basic and acidic residues" evidence="2">
    <location>
        <begin position="87"/>
        <end position="107"/>
    </location>
</feature>
<evidence type="ECO:0008006" key="5">
    <source>
        <dbReference type="Google" id="ProtNLM"/>
    </source>
</evidence>
<dbReference type="GO" id="GO:0005634">
    <property type="term" value="C:nucleus"/>
    <property type="evidence" value="ECO:0007669"/>
    <property type="project" value="TreeGrafter"/>
</dbReference>
<gene>
    <name evidence="3" type="ORF">Rhopal_002788-T1</name>
</gene>
<comment type="caution">
    <text evidence="3">The sequence shown here is derived from an EMBL/GenBank/DDBJ whole genome shotgun (WGS) entry which is preliminary data.</text>
</comment>
<protein>
    <recommendedName>
        <fullName evidence="5">MT-A70-domain-containing protein</fullName>
    </recommendedName>
</protein>
<comment type="similarity">
    <text evidence="1">Belongs to the MT-A70-like family.</text>
</comment>
<dbReference type="GO" id="GO:0008168">
    <property type="term" value="F:methyltransferase activity"/>
    <property type="evidence" value="ECO:0007669"/>
    <property type="project" value="TreeGrafter"/>
</dbReference>
<dbReference type="EMBL" id="BQKY01000005">
    <property type="protein sequence ID" value="GJN89799.1"/>
    <property type="molecule type" value="Genomic_DNA"/>
</dbReference>
<feature type="region of interest" description="Disordered" evidence="2">
    <location>
        <begin position="53"/>
        <end position="107"/>
    </location>
</feature>
<evidence type="ECO:0000313" key="4">
    <source>
        <dbReference type="Proteomes" id="UP001342314"/>
    </source>
</evidence>
<dbReference type="Pfam" id="PF05063">
    <property type="entry name" value="MT-A70"/>
    <property type="match status" value="2"/>
</dbReference>
<dbReference type="InterPro" id="IPR007757">
    <property type="entry name" value="MT-A70-like"/>
</dbReference>
<dbReference type="PANTHER" id="PTHR12829:SF4">
    <property type="entry name" value="N(6)-ADENINE-SPECIFIC METHYLTRANSFERASE METTL4"/>
    <property type="match status" value="1"/>
</dbReference>
<keyword evidence="4" id="KW-1185">Reference proteome</keyword>
<proteinExistence type="inferred from homology"/>
<dbReference type="AlphaFoldDB" id="A0AAV5GGU8"/>
<name>A0AAV5GGU8_9BASI</name>
<dbReference type="Proteomes" id="UP001342314">
    <property type="component" value="Unassembled WGS sequence"/>
</dbReference>